<feature type="region of interest" description="Disordered" evidence="1">
    <location>
        <begin position="301"/>
        <end position="321"/>
    </location>
</feature>
<dbReference type="AlphaFoldDB" id="A0A2G5T4I3"/>
<evidence type="ECO:0000313" key="4">
    <source>
        <dbReference type="EMBL" id="PIC22138.1"/>
    </source>
</evidence>
<feature type="region of interest" description="Disordered" evidence="1">
    <location>
        <begin position="153"/>
        <end position="244"/>
    </location>
</feature>
<proteinExistence type="predicted"/>
<dbReference type="OrthoDB" id="5873923at2759"/>
<dbReference type="InterPro" id="IPR007284">
    <property type="entry name" value="Ground-like_dom"/>
</dbReference>
<evidence type="ECO:0000259" key="3">
    <source>
        <dbReference type="Pfam" id="PF04155"/>
    </source>
</evidence>
<comment type="caution">
    <text evidence="4">The sequence shown here is derived from an EMBL/GenBank/DDBJ whole genome shotgun (WGS) entry which is preliminary data.</text>
</comment>
<protein>
    <recommendedName>
        <fullName evidence="3">Ground-like domain-containing protein</fullName>
    </recommendedName>
</protein>
<evidence type="ECO:0000256" key="1">
    <source>
        <dbReference type="SAM" id="MobiDB-lite"/>
    </source>
</evidence>
<feature type="compositionally biased region" description="Gly residues" evidence="1">
    <location>
        <begin position="179"/>
        <end position="212"/>
    </location>
</feature>
<dbReference type="Proteomes" id="UP000230233">
    <property type="component" value="Chromosome V"/>
</dbReference>
<gene>
    <name evidence="4" type="primary">Cni-grl-17</name>
    <name evidence="4" type="synonym">Cnig_chr_V.g16294</name>
    <name evidence="4" type="ORF">B9Z55_016294</name>
</gene>
<name>A0A2G5T4I3_9PELO</name>
<evidence type="ECO:0000313" key="5">
    <source>
        <dbReference type="Proteomes" id="UP000230233"/>
    </source>
</evidence>
<feature type="chain" id="PRO_5013747678" description="Ground-like domain-containing protein" evidence="2">
    <location>
        <begin position="19"/>
        <end position="409"/>
    </location>
</feature>
<keyword evidence="5" id="KW-1185">Reference proteome</keyword>
<organism evidence="4 5">
    <name type="scientific">Caenorhabditis nigoni</name>
    <dbReference type="NCBI Taxonomy" id="1611254"/>
    <lineage>
        <taxon>Eukaryota</taxon>
        <taxon>Metazoa</taxon>
        <taxon>Ecdysozoa</taxon>
        <taxon>Nematoda</taxon>
        <taxon>Chromadorea</taxon>
        <taxon>Rhabditida</taxon>
        <taxon>Rhabditina</taxon>
        <taxon>Rhabditomorpha</taxon>
        <taxon>Rhabditoidea</taxon>
        <taxon>Rhabditidae</taxon>
        <taxon>Peloderinae</taxon>
        <taxon>Caenorhabditis</taxon>
    </lineage>
</organism>
<dbReference type="PROSITE" id="PS51257">
    <property type="entry name" value="PROKAR_LIPOPROTEIN"/>
    <property type="match status" value="1"/>
</dbReference>
<keyword evidence="2" id="KW-0732">Signal</keyword>
<dbReference type="STRING" id="1611254.A0A2G5T4I3"/>
<dbReference type="Pfam" id="PF04155">
    <property type="entry name" value="Ground-like"/>
    <property type="match status" value="1"/>
</dbReference>
<feature type="signal peptide" evidence="2">
    <location>
        <begin position="1"/>
        <end position="18"/>
    </location>
</feature>
<sequence>MMLRLLILSVSGLTLSHAIFFGMGGGGGGGCCCGCGTPQPPSCGCAPAKTTVTQIPFQCPQAPACPVCPPPQPCPAPPAAYCPQVQPVYVGGGGGGCGGGGGGCGGGGGGGCGGGGGGGGGCGGGSGGGGYASGGSGSSGGGYGRAPVSLPAPSAGYSGPPPPIPSSGGGYSSSSSSGFSGGSSSSGGGYSSGGSSGGSGYSSGGSSGGGYGAAAAGATAAQVDEATESDGEPPADQVFHSPKEPCTQTVKYIMLRSRKVPGTETTELVEEELEQVANPTHVEATANPLDAQLGEEIAAQEQAATGNSEDTEDAESASSGEFKARAAKTAVTDEKCNSKILQKLVLSNIATNDALASKKAIHENALQQFPDSSVDVICSTTGFTYLVSTTEHCEAQKDGVICFVYKRPL</sequence>
<feature type="domain" description="Ground-like" evidence="3">
    <location>
        <begin position="333"/>
        <end position="405"/>
    </location>
</feature>
<evidence type="ECO:0000256" key="2">
    <source>
        <dbReference type="SAM" id="SignalP"/>
    </source>
</evidence>
<accession>A0A2G5T4I3</accession>
<reference evidence="5" key="1">
    <citation type="submission" date="2017-10" db="EMBL/GenBank/DDBJ databases">
        <title>Rapid genome shrinkage in a self-fertile nematode reveals novel sperm competition proteins.</title>
        <authorList>
            <person name="Yin D."/>
            <person name="Schwarz E.M."/>
            <person name="Thomas C.G."/>
            <person name="Felde R.L."/>
            <person name="Korf I.F."/>
            <person name="Cutter A.D."/>
            <person name="Schartner C.M."/>
            <person name="Ralston E.J."/>
            <person name="Meyer B.J."/>
            <person name="Haag E.S."/>
        </authorList>
    </citation>
    <scope>NUCLEOTIDE SEQUENCE [LARGE SCALE GENOMIC DNA]</scope>
    <source>
        <strain evidence="5">JU1422</strain>
    </source>
</reference>
<dbReference type="PRINTS" id="PR01228">
    <property type="entry name" value="EGGSHELL"/>
</dbReference>
<dbReference type="EMBL" id="PDUG01000005">
    <property type="protein sequence ID" value="PIC22138.1"/>
    <property type="molecule type" value="Genomic_DNA"/>
</dbReference>